<accession>X1U157</accession>
<name>X1U157_9ZZZZ</name>
<proteinExistence type="predicted"/>
<protein>
    <submittedName>
        <fullName evidence="1">Uncharacterized protein</fullName>
    </submittedName>
</protein>
<reference evidence="1" key="1">
    <citation type="journal article" date="2014" name="Front. Microbiol.">
        <title>High frequency of phylogenetically diverse reductive dehalogenase-homologous genes in deep subseafloor sedimentary metagenomes.</title>
        <authorList>
            <person name="Kawai M."/>
            <person name="Futagami T."/>
            <person name="Toyoda A."/>
            <person name="Takaki Y."/>
            <person name="Nishi S."/>
            <person name="Hori S."/>
            <person name="Arai W."/>
            <person name="Tsubouchi T."/>
            <person name="Morono Y."/>
            <person name="Uchiyama I."/>
            <person name="Ito T."/>
            <person name="Fujiyama A."/>
            <person name="Inagaki F."/>
            <person name="Takami H."/>
        </authorList>
    </citation>
    <scope>NUCLEOTIDE SEQUENCE</scope>
    <source>
        <strain evidence="1">Expedition CK06-06</strain>
    </source>
</reference>
<feature type="non-terminal residue" evidence="1">
    <location>
        <position position="1"/>
    </location>
</feature>
<gene>
    <name evidence="1" type="ORF">S12H4_42039</name>
</gene>
<evidence type="ECO:0000313" key="1">
    <source>
        <dbReference type="EMBL" id="GAJ11254.1"/>
    </source>
</evidence>
<comment type="caution">
    <text evidence="1">The sequence shown here is derived from an EMBL/GenBank/DDBJ whole genome shotgun (WGS) entry which is preliminary data.</text>
</comment>
<dbReference type="AlphaFoldDB" id="X1U157"/>
<organism evidence="1">
    <name type="scientific">marine sediment metagenome</name>
    <dbReference type="NCBI Taxonomy" id="412755"/>
    <lineage>
        <taxon>unclassified sequences</taxon>
        <taxon>metagenomes</taxon>
        <taxon>ecological metagenomes</taxon>
    </lineage>
</organism>
<dbReference type="EMBL" id="BARW01025679">
    <property type="protein sequence ID" value="GAJ11254.1"/>
    <property type="molecule type" value="Genomic_DNA"/>
</dbReference>
<sequence length="117" mass="13475">YNYLRNCADQLDAENLSGAATQLRLAANELGEIDWTQSHWPADSTCYVTDALYWIDDNWPENGEPTPPYELTAIKICEAWADNDFGERALTIAFIDRMRQLIWDEPFYVAWAARPTI</sequence>